<gene>
    <name evidence="3" type="ORF">FJZ00_01035</name>
</gene>
<protein>
    <recommendedName>
        <fullName evidence="5">Porin</fullName>
    </recommendedName>
</protein>
<accession>A0A938BHS9</accession>
<name>A0A938BHS9_9BACT</name>
<proteinExistence type="predicted"/>
<evidence type="ECO:0008006" key="5">
    <source>
        <dbReference type="Google" id="ProtNLM"/>
    </source>
</evidence>
<keyword evidence="2" id="KW-0732">Signal</keyword>
<reference evidence="3 4" key="1">
    <citation type="submission" date="2019-03" db="EMBL/GenBank/DDBJ databases">
        <title>Lake Tanganyika Metagenome-Assembled Genomes (MAGs).</title>
        <authorList>
            <person name="Tran P."/>
        </authorList>
    </citation>
    <scope>NUCLEOTIDE SEQUENCE [LARGE SCALE GENOMIC DNA]</scope>
    <source>
        <strain evidence="3">K_DeepCast_65m_m2_236</strain>
    </source>
</reference>
<dbReference type="Proteomes" id="UP000703893">
    <property type="component" value="Unassembled WGS sequence"/>
</dbReference>
<feature type="chain" id="PRO_5037097056" description="Porin" evidence="2">
    <location>
        <begin position="18"/>
        <end position="290"/>
    </location>
</feature>
<organism evidence="3 4">
    <name type="scientific">Candidatus Tanganyikabacteria bacterium</name>
    <dbReference type="NCBI Taxonomy" id="2961651"/>
    <lineage>
        <taxon>Bacteria</taxon>
        <taxon>Bacillati</taxon>
        <taxon>Candidatus Sericytochromatia</taxon>
        <taxon>Candidatus Tanganyikabacteria</taxon>
    </lineage>
</organism>
<feature type="non-terminal residue" evidence="3">
    <location>
        <position position="290"/>
    </location>
</feature>
<feature type="compositionally biased region" description="Low complexity" evidence="1">
    <location>
        <begin position="52"/>
        <end position="71"/>
    </location>
</feature>
<feature type="region of interest" description="Disordered" evidence="1">
    <location>
        <begin position="47"/>
        <end position="71"/>
    </location>
</feature>
<dbReference type="AlphaFoldDB" id="A0A938BHS9"/>
<comment type="caution">
    <text evidence="3">The sequence shown here is derived from an EMBL/GenBank/DDBJ whole genome shotgun (WGS) entry which is preliminary data.</text>
</comment>
<evidence type="ECO:0000313" key="3">
    <source>
        <dbReference type="EMBL" id="MBM3273707.1"/>
    </source>
</evidence>
<evidence type="ECO:0000256" key="1">
    <source>
        <dbReference type="SAM" id="MobiDB-lite"/>
    </source>
</evidence>
<feature type="region of interest" description="Disordered" evidence="1">
    <location>
        <begin position="255"/>
        <end position="274"/>
    </location>
</feature>
<evidence type="ECO:0000313" key="4">
    <source>
        <dbReference type="Proteomes" id="UP000703893"/>
    </source>
</evidence>
<sequence>MTSIILTAAVATAAAAAAEPALDLRVFGGAGAEMGTSVITVNRTQTRADGSTKPGTNAVTTTTTTSTITPQTLGSGIGGSYGLDLTWWPAGRFGLKAHYLGSVTGSGQQANLLQLHGQDIATFKNETTTGSGGETTTRTMTDITTVTSPVAGGASYTMAIGIPAAGAAGTLTTTYSTGGAADLTLRQGDTATTNPKSNFVSTGGMAFVASRWITADDISLLGAYKMLDAPGGTVTLLGGMTVPIVGIRQSATAKTVGDRGQGDTAKGTEQAFDNTGATTFNRTTETTLDS</sequence>
<evidence type="ECO:0000256" key="2">
    <source>
        <dbReference type="SAM" id="SignalP"/>
    </source>
</evidence>
<feature type="signal peptide" evidence="2">
    <location>
        <begin position="1"/>
        <end position="17"/>
    </location>
</feature>
<dbReference type="EMBL" id="VGJX01000032">
    <property type="protein sequence ID" value="MBM3273707.1"/>
    <property type="molecule type" value="Genomic_DNA"/>
</dbReference>